<keyword evidence="11" id="KW-1185">Reference proteome</keyword>
<dbReference type="Pfam" id="PF00528">
    <property type="entry name" value="BPD_transp_1"/>
    <property type="match status" value="1"/>
</dbReference>
<dbReference type="EMBL" id="BMMZ01000013">
    <property type="protein sequence ID" value="GGL78353.1"/>
    <property type="molecule type" value="Genomic_DNA"/>
</dbReference>
<dbReference type="PROSITE" id="PS50928">
    <property type="entry name" value="ABC_TM1"/>
    <property type="match status" value="1"/>
</dbReference>
<feature type="transmembrane region" description="Helical" evidence="7">
    <location>
        <begin position="203"/>
        <end position="222"/>
    </location>
</feature>
<comment type="similarity">
    <text evidence="7">Belongs to the binding-protein-dependent transport system permease family.</text>
</comment>
<name>A0A917SG57_9ACTN</name>
<evidence type="ECO:0000256" key="6">
    <source>
        <dbReference type="ARBA" id="ARBA00023136"/>
    </source>
</evidence>
<dbReference type="Proteomes" id="UP000613840">
    <property type="component" value="Unassembled WGS sequence"/>
</dbReference>
<dbReference type="FunFam" id="1.10.3720.10:FF:000003">
    <property type="entry name" value="Aliphatic sulfonate ABC transporter permease"/>
    <property type="match status" value="1"/>
</dbReference>
<evidence type="ECO:0000313" key="11">
    <source>
        <dbReference type="Proteomes" id="UP000613840"/>
    </source>
</evidence>
<dbReference type="PANTHER" id="PTHR30151">
    <property type="entry name" value="ALKANE SULFONATE ABC TRANSPORTER-RELATED, MEMBRANE SUBUNIT"/>
    <property type="match status" value="1"/>
</dbReference>
<sequence>MTTVASAGARTVAGTRPDPATPSATAGLVELTAASNRARRRLVPRWLRRLAGPVILLLAWAVASGSGLLDAQLFPGPVQVARAAWNLIETGQLQANVGRSLIRVLEGTVLGIVIGVIIALAAGLTRIGEDLLDPVMQLFKAVPSFALTPLLIIWMGIDEAPKITLITIGVAIHIYINTYSGIRGVDSQLVEVARTLRASRRQLISQVILPGAMPNFLVGLRVGLSSAWLSLIFAESINATQGIGFLMQRAQTMLQFDVSLLIIFIYAAVGLLSYALVRFLERQLLGWRNGFQGV</sequence>
<keyword evidence="3" id="KW-1003">Cell membrane</keyword>
<reference evidence="10" key="1">
    <citation type="journal article" date="2014" name="Int. J. Syst. Evol. Microbiol.">
        <title>Complete genome sequence of Corynebacterium casei LMG S-19264T (=DSM 44701T), isolated from a smear-ripened cheese.</title>
        <authorList>
            <consortium name="US DOE Joint Genome Institute (JGI-PGF)"/>
            <person name="Walter F."/>
            <person name="Albersmeier A."/>
            <person name="Kalinowski J."/>
            <person name="Ruckert C."/>
        </authorList>
    </citation>
    <scope>NUCLEOTIDE SEQUENCE</scope>
    <source>
        <strain evidence="10">CGMCC 4.7306</strain>
    </source>
</reference>
<evidence type="ECO:0000259" key="9">
    <source>
        <dbReference type="PROSITE" id="PS50928"/>
    </source>
</evidence>
<dbReference type="CDD" id="cd06261">
    <property type="entry name" value="TM_PBP2"/>
    <property type="match status" value="1"/>
</dbReference>
<dbReference type="InterPro" id="IPR000515">
    <property type="entry name" value="MetI-like"/>
</dbReference>
<dbReference type="GO" id="GO:0005886">
    <property type="term" value="C:plasma membrane"/>
    <property type="evidence" value="ECO:0007669"/>
    <property type="project" value="UniProtKB-SubCell"/>
</dbReference>
<accession>A0A917SG57</accession>
<feature type="transmembrane region" description="Helical" evidence="7">
    <location>
        <begin position="138"/>
        <end position="157"/>
    </location>
</feature>
<feature type="transmembrane region" description="Helical" evidence="7">
    <location>
        <begin position="258"/>
        <end position="277"/>
    </location>
</feature>
<feature type="transmembrane region" description="Helical" evidence="7">
    <location>
        <begin position="163"/>
        <end position="182"/>
    </location>
</feature>
<dbReference type="PANTHER" id="PTHR30151:SF38">
    <property type="entry name" value="ALIPHATIC SULFONATES TRANSPORT PERMEASE PROTEIN SSUC-RELATED"/>
    <property type="match status" value="1"/>
</dbReference>
<reference evidence="10" key="2">
    <citation type="submission" date="2020-09" db="EMBL/GenBank/DDBJ databases">
        <authorList>
            <person name="Sun Q."/>
            <person name="Zhou Y."/>
        </authorList>
    </citation>
    <scope>NUCLEOTIDE SEQUENCE</scope>
    <source>
        <strain evidence="10">CGMCC 4.7306</strain>
    </source>
</reference>
<proteinExistence type="inferred from homology"/>
<organism evidence="10 11">
    <name type="scientific">Microlunatus endophyticus</name>
    <dbReference type="NCBI Taxonomy" id="1716077"/>
    <lineage>
        <taxon>Bacteria</taxon>
        <taxon>Bacillati</taxon>
        <taxon>Actinomycetota</taxon>
        <taxon>Actinomycetes</taxon>
        <taxon>Propionibacteriales</taxon>
        <taxon>Propionibacteriaceae</taxon>
        <taxon>Microlunatus</taxon>
    </lineage>
</organism>
<keyword evidence="4 7" id="KW-0812">Transmembrane</keyword>
<feature type="transmembrane region" description="Helical" evidence="7">
    <location>
        <begin position="50"/>
        <end position="69"/>
    </location>
</feature>
<keyword evidence="5 7" id="KW-1133">Transmembrane helix</keyword>
<dbReference type="RefSeq" id="WP_188897302.1">
    <property type="nucleotide sequence ID" value="NZ_BMMZ01000013.1"/>
</dbReference>
<evidence type="ECO:0000256" key="5">
    <source>
        <dbReference type="ARBA" id="ARBA00022989"/>
    </source>
</evidence>
<dbReference type="InterPro" id="IPR035906">
    <property type="entry name" value="MetI-like_sf"/>
</dbReference>
<evidence type="ECO:0000256" key="7">
    <source>
        <dbReference type="RuleBase" id="RU363032"/>
    </source>
</evidence>
<protein>
    <submittedName>
        <fullName evidence="10">ABC transporter permease</fullName>
    </submittedName>
</protein>
<dbReference type="AlphaFoldDB" id="A0A917SG57"/>
<dbReference type="SUPFAM" id="SSF161098">
    <property type="entry name" value="MetI-like"/>
    <property type="match status" value="1"/>
</dbReference>
<dbReference type="GO" id="GO:0042918">
    <property type="term" value="P:alkanesulfonate transmembrane transport"/>
    <property type="evidence" value="ECO:0007669"/>
    <property type="project" value="UniProtKB-ARBA"/>
</dbReference>
<evidence type="ECO:0000256" key="3">
    <source>
        <dbReference type="ARBA" id="ARBA00022475"/>
    </source>
</evidence>
<evidence type="ECO:0000256" key="1">
    <source>
        <dbReference type="ARBA" id="ARBA00004651"/>
    </source>
</evidence>
<feature type="transmembrane region" description="Helical" evidence="7">
    <location>
        <begin position="107"/>
        <end position="126"/>
    </location>
</feature>
<evidence type="ECO:0000256" key="8">
    <source>
        <dbReference type="SAM" id="MobiDB-lite"/>
    </source>
</evidence>
<keyword evidence="6 7" id="KW-0472">Membrane</keyword>
<evidence type="ECO:0000256" key="2">
    <source>
        <dbReference type="ARBA" id="ARBA00022448"/>
    </source>
</evidence>
<evidence type="ECO:0000256" key="4">
    <source>
        <dbReference type="ARBA" id="ARBA00022692"/>
    </source>
</evidence>
<evidence type="ECO:0000313" key="10">
    <source>
        <dbReference type="EMBL" id="GGL78353.1"/>
    </source>
</evidence>
<dbReference type="Gene3D" id="1.10.3720.10">
    <property type="entry name" value="MetI-like"/>
    <property type="match status" value="1"/>
</dbReference>
<gene>
    <name evidence="10" type="ORF">GCM10011575_40850</name>
</gene>
<comment type="subcellular location">
    <subcellularLocation>
        <location evidence="1 7">Cell membrane</location>
        <topology evidence="1 7">Multi-pass membrane protein</topology>
    </subcellularLocation>
</comment>
<feature type="region of interest" description="Disordered" evidence="8">
    <location>
        <begin position="1"/>
        <end position="23"/>
    </location>
</feature>
<feature type="domain" description="ABC transmembrane type-1" evidence="9">
    <location>
        <begin position="97"/>
        <end position="277"/>
    </location>
</feature>
<comment type="caution">
    <text evidence="10">The sequence shown here is derived from an EMBL/GenBank/DDBJ whole genome shotgun (WGS) entry which is preliminary data.</text>
</comment>
<keyword evidence="2 7" id="KW-0813">Transport</keyword>